<feature type="domain" description="Stalled ribosome sensor GCN1-like HEAT repeats region" evidence="6">
    <location>
        <begin position="234"/>
        <end position="385"/>
    </location>
</feature>
<accession>A0AAD6WW99</accession>
<reference evidence="7" key="1">
    <citation type="submission" date="2023-03" db="EMBL/GenBank/DDBJ databases">
        <title>Massive genome expansion in bonnet fungi (Mycena s.s.) driven by repeated elements and novel gene families across ecological guilds.</title>
        <authorList>
            <consortium name="Lawrence Berkeley National Laboratory"/>
            <person name="Harder C.B."/>
            <person name="Miyauchi S."/>
            <person name="Viragh M."/>
            <person name="Kuo A."/>
            <person name="Thoen E."/>
            <person name="Andreopoulos B."/>
            <person name="Lu D."/>
            <person name="Skrede I."/>
            <person name="Drula E."/>
            <person name="Henrissat B."/>
            <person name="Morin E."/>
            <person name="Kohler A."/>
            <person name="Barry K."/>
            <person name="LaButti K."/>
            <person name="Morin E."/>
            <person name="Salamov A."/>
            <person name="Lipzen A."/>
            <person name="Mereny Z."/>
            <person name="Hegedus B."/>
            <person name="Baldrian P."/>
            <person name="Stursova M."/>
            <person name="Weitz H."/>
            <person name="Taylor A."/>
            <person name="Grigoriev I.V."/>
            <person name="Nagy L.G."/>
            <person name="Martin F."/>
            <person name="Kauserud H."/>
        </authorList>
    </citation>
    <scope>NUCLEOTIDE SEQUENCE</scope>
    <source>
        <strain evidence="7">CBHHK200</strain>
    </source>
</reference>
<proteinExistence type="predicted"/>
<evidence type="ECO:0000259" key="6">
    <source>
        <dbReference type="Pfam" id="PF23271"/>
    </source>
</evidence>
<keyword evidence="8" id="KW-1185">Reference proteome</keyword>
<evidence type="ECO:0000313" key="7">
    <source>
        <dbReference type="EMBL" id="KAJ7027005.1"/>
    </source>
</evidence>
<dbReference type="Pfam" id="PF23271">
    <property type="entry name" value="HEAT_GCN1"/>
    <property type="match status" value="1"/>
</dbReference>
<dbReference type="Gene3D" id="1.25.10.10">
    <property type="entry name" value="Leucine-rich Repeat Variant"/>
    <property type="match status" value="4"/>
</dbReference>
<evidence type="ECO:0000256" key="2">
    <source>
        <dbReference type="ARBA" id="ARBA00022448"/>
    </source>
</evidence>
<evidence type="ECO:0000256" key="1">
    <source>
        <dbReference type="ARBA" id="ARBA00004496"/>
    </source>
</evidence>
<protein>
    <submittedName>
        <fullName evidence="7">Armadillo-type protein</fullName>
    </submittedName>
</protein>
<dbReference type="Proteomes" id="UP001218188">
    <property type="component" value="Unassembled WGS sequence"/>
</dbReference>
<dbReference type="EMBL" id="JARJCM010000130">
    <property type="protein sequence ID" value="KAJ7027005.1"/>
    <property type="molecule type" value="Genomic_DNA"/>
</dbReference>
<dbReference type="GO" id="GO:0005737">
    <property type="term" value="C:cytoplasm"/>
    <property type="evidence" value="ECO:0007669"/>
    <property type="project" value="UniProtKB-SubCell"/>
</dbReference>
<evidence type="ECO:0000256" key="5">
    <source>
        <dbReference type="ARBA" id="ARBA00022927"/>
    </source>
</evidence>
<evidence type="ECO:0000256" key="4">
    <source>
        <dbReference type="ARBA" id="ARBA00022737"/>
    </source>
</evidence>
<organism evidence="7 8">
    <name type="scientific">Mycena alexandri</name>
    <dbReference type="NCBI Taxonomy" id="1745969"/>
    <lineage>
        <taxon>Eukaryota</taxon>
        <taxon>Fungi</taxon>
        <taxon>Dikarya</taxon>
        <taxon>Basidiomycota</taxon>
        <taxon>Agaricomycotina</taxon>
        <taxon>Agaricomycetes</taxon>
        <taxon>Agaricomycetidae</taxon>
        <taxon>Agaricales</taxon>
        <taxon>Marasmiineae</taxon>
        <taxon>Mycenaceae</taxon>
        <taxon>Mycena</taxon>
    </lineage>
</organism>
<sequence length="680" mass="75049">MKTEEWVVIEIDRIAQESVKDLRNADWDIRIAGLESLTQLVKTGKISNNKIIGEGQNIMACTTFFDEDVRLSAIRTLQELAKHERFHRIIDDNMDDILGLVSDDDSSVRAAAVDFVYELAGQVAFQRAINRNLPAFITENYGWQPGFARCGRLQALGKIIESGRSYDNGIQRAFGDLLTWLSDGQDVCQTALQIISLAAEHRVFWAKIEEAIPEIAKLFETEGNNEDVRVAALRTCAGVARVAEASFLQKLSAVIPIITKLFKSKDKGVRLAAFETCAEIAKTQPAALQNTINNIMTEILRALNSTHGGHTQIAALHTLSTFAELDDLRDNLDDNVISKIISGLLDDDDDVQTQTLDTLAVLASKEQFHNNVKGATQNILPLLEDRRWWIRQKALDTFAVFALNGILDSDDEITTRIISMLSEGDTDASASVLNILYIAAKQDVTPVMHPEILVATTLLSHPNSRVRVAALEVLQSLADDPAYEKINFPALTTIMNCISNETEGVQVAGLRTMFKFIDVEIFRDRGTVPETVLKVISSLLQSSSEDTRISVIGIISSYSTKAEFFSTIQSVIPTITKLLKDPDGSSDTRVIIIRTLCDMAKTDNLWTGSDVFVESVGDTLRSLLSDNQDAAVRIAALQIVPVITQHNAFREIGAQRRTFSASRSSAHCLTLLNTTVSVKK</sequence>
<keyword evidence="3" id="KW-0963">Cytoplasm</keyword>
<dbReference type="GO" id="GO:0006606">
    <property type="term" value="P:protein import into nucleus"/>
    <property type="evidence" value="ECO:0007669"/>
    <property type="project" value="InterPro"/>
</dbReference>
<dbReference type="AlphaFoldDB" id="A0AAD6WW99"/>
<dbReference type="InterPro" id="IPR016024">
    <property type="entry name" value="ARM-type_fold"/>
</dbReference>
<dbReference type="InterPro" id="IPR040122">
    <property type="entry name" value="Importin_beta"/>
</dbReference>
<dbReference type="InterPro" id="IPR011989">
    <property type="entry name" value="ARM-like"/>
</dbReference>
<dbReference type="SUPFAM" id="SSF48371">
    <property type="entry name" value="ARM repeat"/>
    <property type="match status" value="1"/>
</dbReference>
<dbReference type="PANTHER" id="PTHR10527">
    <property type="entry name" value="IMPORTIN BETA"/>
    <property type="match status" value="1"/>
</dbReference>
<gene>
    <name evidence="7" type="ORF">C8F04DRAFT_99510</name>
</gene>
<evidence type="ECO:0000256" key="3">
    <source>
        <dbReference type="ARBA" id="ARBA00022490"/>
    </source>
</evidence>
<name>A0AAD6WW99_9AGAR</name>
<evidence type="ECO:0000313" key="8">
    <source>
        <dbReference type="Proteomes" id="UP001218188"/>
    </source>
</evidence>
<comment type="subcellular location">
    <subcellularLocation>
        <location evidence="1">Cytoplasm</location>
    </subcellularLocation>
</comment>
<keyword evidence="5" id="KW-0653">Protein transport</keyword>
<comment type="caution">
    <text evidence="7">The sequence shown here is derived from an EMBL/GenBank/DDBJ whole genome shotgun (WGS) entry which is preliminary data.</text>
</comment>
<keyword evidence="2" id="KW-0813">Transport</keyword>
<keyword evidence="4" id="KW-0677">Repeat</keyword>
<dbReference type="InterPro" id="IPR057546">
    <property type="entry name" value="HEAT_GCN1"/>
</dbReference>